<keyword evidence="11" id="KW-1185">Reference proteome</keyword>
<dbReference type="Proteomes" id="UP001148838">
    <property type="component" value="Unassembled WGS sequence"/>
</dbReference>
<keyword evidence="4 8" id="KW-0677">Repeat</keyword>
<feature type="repeat" description="WD" evidence="9">
    <location>
        <begin position="183"/>
        <end position="225"/>
    </location>
</feature>
<evidence type="ECO:0000256" key="1">
    <source>
        <dbReference type="ARBA" id="ARBA00004123"/>
    </source>
</evidence>
<comment type="subcellular location">
    <subcellularLocation>
        <location evidence="1 8">Nucleus</location>
    </subcellularLocation>
</comment>
<sequence length="404" mass="45348">MANLVVNKNILLVTCATKAITLSTEEHHTFKLLEFPVRNSKFTKNTLGGEEDSRAASDTVSVVVAGDVSVCGRLIVLCTSDKLVTLWLVSDSSVLSRRLSARVASKVRFMPSGQAIVLADKAGDAYRFSVEKPHEEGKLLLGHLSMLLDILVSPDEKYVITCDRDEKIRVSKYPNTYTIHSYCLGHEEFITGLSFLPNDNSVLISVSGDGTLRFWDYRRGSQLIVVDCSNDIYKEREVLKNSKLDDEGCTIPIKLITACKMDINSSLVCCCMSKILGCLVYRVCGVLENITTNLVQILTLPAEPWDISLNSYQLWIIEPVEKEPLCIFLWDSECCQFVFCSEPKLLSILSQINSRWDLFQGVIPTTILPQLYKRKFDNLQVYQERKKLRLSGICSSSCTNMSTH</sequence>
<dbReference type="PANTHER" id="PTHR16288:SF0">
    <property type="entry name" value="TRNA (GUANINE-N(7)-)-METHYLTRANSFERASE NON-CATALYTIC SUBUNIT WDR4"/>
    <property type="match status" value="1"/>
</dbReference>
<evidence type="ECO:0000313" key="10">
    <source>
        <dbReference type="EMBL" id="KAJ4436065.1"/>
    </source>
</evidence>
<comment type="function">
    <text evidence="8">Required for the formation of N(7)-methylguanine at position 46 (m7G46) in tRNA. In the complex, it is required to stabilize and induce conformational changes of the catalytic subunit.</text>
</comment>
<comment type="subunit">
    <text evidence="7">Forms a heterodimer with the catalytic subunit Mettl1. Interacts with mei-P26 and weakly interacts with bgcn; required for the function or formation of the mei-P26-bgcn-bam-sxl complex. Interacts with nanos; may be involved in mei-P26-dependent derepression of the BMP signaling pathway. Interacts with Myc; the interaction may be mediated by mei-P26 and may be involved in the regulation of ribosome biogenesis.</text>
</comment>
<dbReference type="InterPro" id="IPR015943">
    <property type="entry name" value="WD40/YVTN_repeat-like_dom_sf"/>
</dbReference>
<dbReference type="HAMAP" id="MF_03056">
    <property type="entry name" value="TRM82"/>
    <property type="match status" value="1"/>
</dbReference>
<dbReference type="SUPFAM" id="SSF50978">
    <property type="entry name" value="WD40 repeat-like"/>
    <property type="match status" value="1"/>
</dbReference>
<evidence type="ECO:0000256" key="9">
    <source>
        <dbReference type="PROSITE-ProRule" id="PRU00221"/>
    </source>
</evidence>
<evidence type="ECO:0000256" key="5">
    <source>
        <dbReference type="ARBA" id="ARBA00023242"/>
    </source>
</evidence>
<keyword evidence="2 8" id="KW-0853">WD repeat</keyword>
<protein>
    <recommendedName>
        <fullName evidence="12">tRNA (guanine-N(7)-)-methyltransferase non-catalytic subunit wuho</fullName>
    </recommendedName>
</protein>
<evidence type="ECO:0000256" key="8">
    <source>
        <dbReference type="HAMAP-Rule" id="MF_03056"/>
    </source>
</evidence>
<comment type="caution">
    <text evidence="10">The sequence shown here is derived from an EMBL/GenBank/DDBJ whole genome shotgun (WGS) entry which is preliminary data.</text>
</comment>
<evidence type="ECO:0000256" key="6">
    <source>
        <dbReference type="ARBA" id="ARBA00093337"/>
    </source>
</evidence>
<evidence type="ECO:0008006" key="12">
    <source>
        <dbReference type="Google" id="ProtNLM"/>
    </source>
</evidence>
<dbReference type="InterPro" id="IPR036322">
    <property type="entry name" value="WD40_repeat_dom_sf"/>
</dbReference>
<dbReference type="PROSITE" id="PS50082">
    <property type="entry name" value="WD_REPEATS_2"/>
    <property type="match status" value="1"/>
</dbReference>
<dbReference type="InterPro" id="IPR028884">
    <property type="entry name" value="Trm82"/>
</dbReference>
<dbReference type="PANTHER" id="PTHR16288">
    <property type="entry name" value="WD40 REPEAT PROTEIN 4"/>
    <property type="match status" value="1"/>
</dbReference>
<dbReference type="PROSITE" id="PS50294">
    <property type="entry name" value="WD_REPEATS_REGION"/>
    <property type="match status" value="1"/>
</dbReference>
<reference evidence="10 11" key="1">
    <citation type="journal article" date="2022" name="Allergy">
        <title>Genome assembly and annotation of Periplaneta americana reveal a comprehensive cockroach allergen profile.</title>
        <authorList>
            <person name="Wang L."/>
            <person name="Xiong Q."/>
            <person name="Saelim N."/>
            <person name="Wang L."/>
            <person name="Nong W."/>
            <person name="Wan A.T."/>
            <person name="Shi M."/>
            <person name="Liu X."/>
            <person name="Cao Q."/>
            <person name="Hui J.H.L."/>
            <person name="Sookrung N."/>
            <person name="Leung T.F."/>
            <person name="Tungtrongchitr A."/>
            <person name="Tsui S.K.W."/>
        </authorList>
    </citation>
    <scope>NUCLEOTIDE SEQUENCE [LARGE SCALE GENOMIC DNA]</scope>
    <source>
        <strain evidence="10">PWHHKU_190912</strain>
    </source>
</reference>
<keyword evidence="5 8" id="KW-0539">Nucleus</keyword>
<dbReference type="Pfam" id="PF00400">
    <property type="entry name" value="WD40"/>
    <property type="match status" value="2"/>
</dbReference>
<proteinExistence type="inferred from homology"/>
<dbReference type="Gene3D" id="2.130.10.10">
    <property type="entry name" value="YVTN repeat-like/Quinoprotein amine dehydrogenase"/>
    <property type="match status" value="1"/>
</dbReference>
<evidence type="ECO:0000256" key="4">
    <source>
        <dbReference type="ARBA" id="ARBA00022737"/>
    </source>
</evidence>
<evidence type="ECO:0000256" key="3">
    <source>
        <dbReference type="ARBA" id="ARBA00022694"/>
    </source>
</evidence>
<accession>A0ABQ8SRJ9</accession>
<comment type="pathway">
    <text evidence="8">tRNA modification; N(7)-methylguanine-tRNA biosynthesis.</text>
</comment>
<gene>
    <name evidence="10" type="ORF">ANN_18692</name>
</gene>
<dbReference type="SMART" id="SM00320">
    <property type="entry name" value="WD40"/>
    <property type="match status" value="2"/>
</dbReference>
<comment type="function">
    <text evidence="6">Required for the Mettl1-dependent formation of N(7)-methylguanine at position 46 (m7G46) in tRNA. In the Mettl1-wuho methyltransferase complex, it is required to stabilize and induce conformational changes of the catalytic subunit. Required for binding of nanos mRNA and repression of translation by the mei-P26-bgcn-bam-sxl complex. May cooperate with mei-P26 and nanos to derepress the BMP signaling pathway. May cooperate with mei-P26 to suppress expression of a subset of microRNAs. May cooperate with mei-P26 to regulate bam expression levels in germline cells during gametogenesis. Required to promote mitosis to meiosis transition during gametogenesis. May regulate germline cell division in part by regulating ribosome biogenesis.</text>
</comment>
<dbReference type="EMBL" id="JAJSOF020000023">
    <property type="protein sequence ID" value="KAJ4436065.1"/>
    <property type="molecule type" value="Genomic_DNA"/>
</dbReference>
<evidence type="ECO:0000256" key="7">
    <source>
        <dbReference type="ARBA" id="ARBA00093542"/>
    </source>
</evidence>
<comment type="similarity">
    <text evidence="8">Belongs to the WD repeat TRM82 family.</text>
</comment>
<evidence type="ECO:0000313" key="11">
    <source>
        <dbReference type="Proteomes" id="UP001148838"/>
    </source>
</evidence>
<dbReference type="InterPro" id="IPR001680">
    <property type="entry name" value="WD40_rpt"/>
</dbReference>
<keyword evidence="3 8" id="KW-0819">tRNA processing</keyword>
<evidence type="ECO:0000256" key="2">
    <source>
        <dbReference type="ARBA" id="ARBA00022574"/>
    </source>
</evidence>
<name>A0ABQ8SRJ9_PERAM</name>
<organism evidence="10 11">
    <name type="scientific">Periplaneta americana</name>
    <name type="common">American cockroach</name>
    <name type="synonym">Blatta americana</name>
    <dbReference type="NCBI Taxonomy" id="6978"/>
    <lineage>
        <taxon>Eukaryota</taxon>
        <taxon>Metazoa</taxon>
        <taxon>Ecdysozoa</taxon>
        <taxon>Arthropoda</taxon>
        <taxon>Hexapoda</taxon>
        <taxon>Insecta</taxon>
        <taxon>Pterygota</taxon>
        <taxon>Neoptera</taxon>
        <taxon>Polyneoptera</taxon>
        <taxon>Dictyoptera</taxon>
        <taxon>Blattodea</taxon>
        <taxon>Blattoidea</taxon>
        <taxon>Blattidae</taxon>
        <taxon>Blattinae</taxon>
        <taxon>Periplaneta</taxon>
    </lineage>
</organism>